<reference evidence="2" key="1">
    <citation type="submission" date="2021-07" db="EMBL/GenBank/DDBJ databases">
        <authorList>
            <person name="Durling M."/>
        </authorList>
    </citation>
    <scope>NUCLEOTIDE SEQUENCE</scope>
</reference>
<dbReference type="Proteomes" id="UP000696280">
    <property type="component" value="Unassembled WGS sequence"/>
</dbReference>
<feature type="region of interest" description="Disordered" evidence="1">
    <location>
        <begin position="584"/>
        <end position="604"/>
    </location>
</feature>
<feature type="region of interest" description="Disordered" evidence="1">
    <location>
        <begin position="524"/>
        <end position="572"/>
    </location>
</feature>
<sequence length="688" mass="76414">MVEPITLSCISTGFAFINSAVKFSELALKLCAVGSENGVFVRLILRVRNDLEEVERLINTPSVKKKLISTPGKLPYIKGVIFSTKSALNEIGRWVERVRTDKEGHGSISFQSRLRWVFDEHDKLTTRSLELSTNHQSLSSVLAYLMPLENVDVPQSPRDASPPNYHDATCLDEILPMTSRQRRKIQYRGSQLDLTSTSCLSPETKLRQTKSTFSLAQTYQESTPFPNLNSQGSFHNSSHQYDPSGYDDESSTGTSVSLSSLSRRRLSTLSTVSSMSTLASTDTYTNTVSTINQESSLDIPWRDSNLSGTNCSKNSPRIQSLGSNHFQPQDSLSDKSPSELECKISPLSTLSSVDAELPSDPNDLSSFQQSERFPATAVNILPKSCQKQLTGTNTFGPVDAYEMFSELARNPNLPNPSATPELQTKFPPTIDITQSISGLSLQQQETFVELPVSKESSPLRSHIYHPRAEWCSSSFADLPIEKISTNLSSRTATRIPTLTYHSLQMEVVNNPPLLPLPLSLPAPRIHQLPNPSPAPSQSLNHHSTYQPTNFPNQAQNQSQPQLSYPTQPQPISQLPQESYYQIYRPSPQSQNQDPVPSIRLQNSHNLPPYPSSNAINISPYTPFPEPTDFQQNREAIQRNTHGMPVSPSTVPATPTLPDHGTDARTQLSRSATLAESRRRNRRALLELF</sequence>
<keyword evidence="3" id="KW-1185">Reference proteome</keyword>
<feature type="compositionally biased region" description="Polar residues" evidence="1">
    <location>
        <begin position="222"/>
        <end position="241"/>
    </location>
</feature>
<evidence type="ECO:0000256" key="1">
    <source>
        <dbReference type="SAM" id="MobiDB-lite"/>
    </source>
</evidence>
<organism evidence="2 3">
    <name type="scientific">Hymenoscyphus fraxineus</name>
    <dbReference type="NCBI Taxonomy" id="746836"/>
    <lineage>
        <taxon>Eukaryota</taxon>
        <taxon>Fungi</taxon>
        <taxon>Dikarya</taxon>
        <taxon>Ascomycota</taxon>
        <taxon>Pezizomycotina</taxon>
        <taxon>Leotiomycetes</taxon>
        <taxon>Helotiales</taxon>
        <taxon>Helotiaceae</taxon>
        <taxon>Hymenoscyphus</taxon>
    </lineage>
</organism>
<protein>
    <submittedName>
        <fullName evidence="2">Uncharacterized protein</fullName>
    </submittedName>
</protein>
<feature type="region of interest" description="Disordered" evidence="1">
    <location>
        <begin position="302"/>
        <end position="339"/>
    </location>
</feature>
<feature type="compositionally biased region" description="Polar residues" evidence="1">
    <location>
        <begin position="304"/>
        <end position="331"/>
    </location>
</feature>
<dbReference type="OrthoDB" id="3798150at2759"/>
<gene>
    <name evidence="2" type="ORF">HYFRA_00000695</name>
</gene>
<dbReference type="EMBL" id="CAJVRL010000081">
    <property type="protein sequence ID" value="CAG8958338.1"/>
    <property type="molecule type" value="Genomic_DNA"/>
</dbReference>
<name>A0A9N9L561_9HELO</name>
<evidence type="ECO:0000313" key="2">
    <source>
        <dbReference type="EMBL" id="CAG8958338.1"/>
    </source>
</evidence>
<feature type="compositionally biased region" description="Polar residues" evidence="1">
    <location>
        <begin position="586"/>
        <end position="604"/>
    </location>
</feature>
<proteinExistence type="predicted"/>
<feature type="region of interest" description="Disordered" evidence="1">
    <location>
        <begin position="222"/>
        <end position="260"/>
    </location>
</feature>
<feature type="compositionally biased region" description="Low complexity" evidence="1">
    <location>
        <begin position="251"/>
        <end position="260"/>
    </location>
</feature>
<feature type="compositionally biased region" description="Polar residues" evidence="1">
    <location>
        <begin position="535"/>
        <end position="572"/>
    </location>
</feature>
<dbReference type="AlphaFoldDB" id="A0A9N9L561"/>
<comment type="caution">
    <text evidence="2">The sequence shown here is derived from an EMBL/GenBank/DDBJ whole genome shotgun (WGS) entry which is preliminary data.</text>
</comment>
<accession>A0A9N9L561</accession>
<evidence type="ECO:0000313" key="3">
    <source>
        <dbReference type="Proteomes" id="UP000696280"/>
    </source>
</evidence>